<dbReference type="GO" id="GO:0006261">
    <property type="term" value="P:DNA-templated DNA replication"/>
    <property type="evidence" value="ECO:0007669"/>
    <property type="project" value="TreeGrafter"/>
</dbReference>
<evidence type="ECO:0000256" key="3">
    <source>
        <dbReference type="ARBA" id="ARBA00020776"/>
    </source>
</evidence>
<dbReference type="InterPro" id="IPR032423">
    <property type="entry name" value="AAA_assoc_2"/>
</dbReference>
<dbReference type="PANTHER" id="PTHR13779:SF7">
    <property type="entry name" value="ATPASE WRNIP1"/>
    <property type="match status" value="1"/>
</dbReference>
<keyword evidence="9" id="KW-1185">Reference proteome</keyword>
<proteinExistence type="inferred from homology"/>
<name>A0A1I4GCY9_9FIRM</name>
<dbReference type="GO" id="GO:0008047">
    <property type="term" value="F:enzyme activator activity"/>
    <property type="evidence" value="ECO:0007669"/>
    <property type="project" value="TreeGrafter"/>
</dbReference>
<dbReference type="GO" id="GO:0016887">
    <property type="term" value="F:ATP hydrolysis activity"/>
    <property type="evidence" value="ECO:0007669"/>
    <property type="project" value="InterPro"/>
</dbReference>
<dbReference type="FunFam" id="1.20.272.10:FF:000001">
    <property type="entry name" value="Putative AAA family ATPase"/>
    <property type="match status" value="1"/>
</dbReference>
<evidence type="ECO:0000256" key="6">
    <source>
        <dbReference type="ARBA" id="ARBA00022840"/>
    </source>
</evidence>
<dbReference type="Proteomes" id="UP000199006">
    <property type="component" value="Unassembled WGS sequence"/>
</dbReference>
<comment type="function">
    <text evidence="1">DNA-dependent ATPase that plays important roles in cellular responses to stalled DNA replication processes.</text>
</comment>
<protein>
    <recommendedName>
        <fullName evidence="3">Replication-associated recombination protein A</fullName>
    </recommendedName>
</protein>
<gene>
    <name evidence="8" type="ORF">SAMN02983006_00683</name>
</gene>
<comment type="similarity">
    <text evidence="2">Belongs to the AAA ATPase family. RarA/MGS1/WRNIP1 subfamily.</text>
</comment>
<dbReference type="FunFam" id="1.10.8.60:FF:000029">
    <property type="entry name" value="Replication-associated recombination protein A"/>
    <property type="match status" value="1"/>
</dbReference>
<dbReference type="Gene3D" id="3.40.50.300">
    <property type="entry name" value="P-loop containing nucleotide triphosphate hydrolases"/>
    <property type="match status" value="1"/>
</dbReference>
<dbReference type="PANTHER" id="PTHR13779">
    <property type="entry name" value="WERNER HELICASE-INTERACTING PROTEIN 1 FAMILY MEMBER"/>
    <property type="match status" value="1"/>
</dbReference>
<dbReference type="InterPro" id="IPR003959">
    <property type="entry name" value="ATPase_AAA_core"/>
</dbReference>
<dbReference type="FunFam" id="3.40.50.300:FF:000137">
    <property type="entry name" value="Replication-associated recombination protein A"/>
    <property type="match status" value="1"/>
</dbReference>
<evidence type="ECO:0000313" key="8">
    <source>
        <dbReference type="EMBL" id="SFL26986.1"/>
    </source>
</evidence>
<feature type="domain" description="AAA+ ATPase" evidence="7">
    <location>
        <begin position="51"/>
        <end position="180"/>
    </location>
</feature>
<dbReference type="InterPro" id="IPR003593">
    <property type="entry name" value="AAA+_ATPase"/>
</dbReference>
<dbReference type="GO" id="GO:0017116">
    <property type="term" value="F:single-stranded DNA helicase activity"/>
    <property type="evidence" value="ECO:0007669"/>
    <property type="project" value="TreeGrafter"/>
</dbReference>
<organism evidence="8 9">
    <name type="scientific">Halanaerobium salsuginis</name>
    <dbReference type="NCBI Taxonomy" id="29563"/>
    <lineage>
        <taxon>Bacteria</taxon>
        <taxon>Bacillati</taxon>
        <taxon>Bacillota</taxon>
        <taxon>Clostridia</taxon>
        <taxon>Halanaerobiales</taxon>
        <taxon>Halanaerobiaceae</taxon>
        <taxon>Halanaerobium</taxon>
    </lineage>
</organism>
<dbReference type="Pfam" id="PF12002">
    <property type="entry name" value="MgsA_C"/>
    <property type="match status" value="1"/>
</dbReference>
<dbReference type="InterPro" id="IPR051314">
    <property type="entry name" value="AAA_ATPase_RarA/MGS1/WRNIP1"/>
</dbReference>
<dbReference type="SUPFAM" id="SSF48019">
    <property type="entry name" value="post-AAA+ oligomerization domain-like"/>
    <property type="match status" value="1"/>
</dbReference>
<sequence>MLNLFENESNKNSKERPLAYRMRPRNLTEFFGQQDIVGENKLLNRAIKADRLQSLIFYGPPGTGKTSLAQVIANQTEAEFTKLNAVTSGVKDLREVIKLAKSNLNLYQKKTILFIDEIHRFNKSQQDALLPAVENGTVIMIGATTENPYFEVNSPLLSRSRIFRLNKLTSENVLMILKNSLSDSERGLGKLAVKISESNLNLIAELADGDARVALNTLELAVLTTAPSASGEIIINQKIIEESMQKRILNYDRQGDNHYDVVSAFIKSMRGSDPDAAIYWLARMIVSGEDPKFIARRVVIHAAEDVGMADPTALILAESAARAVEQIGFPEAQIPLAEAVIYIATAPKSNSVVTAIGKAISYVENNKAVPVPPHLRDSHYSGAQQLGHGLNYKYPHDYSKNYVKQNYLPPELNKLSFYNPGKMGREEKTARFLDYLKKVETKKEQSDS</sequence>
<keyword evidence="4" id="KW-0235">DNA replication</keyword>
<dbReference type="SMART" id="SM00382">
    <property type="entry name" value="AAA"/>
    <property type="match status" value="1"/>
</dbReference>
<evidence type="ECO:0000259" key="7">
    <source>
        <dbReference type="SMART" id="SM00382"/>
    </source>
</evidence>
<dbReference type="AlphaFoldDB" id="A0A1I4GCY9"/>
<evidence type="ECO:0000256" key="2">
    <source>
        <dbReference type="ARBA" id="ARBA00008959"/>
    </source>
</evidence>
<accession>A0A1I4GCY9</accession>
<evidence type="ECO:0000256" key="4">
    <source>
        <dbReference type="ARBA" id="ARBA00022705"/>
    </source>
</evidence>
<dbReference type="SUPFAM" id="SSF52540">
    <property type="entry name" value="P-loop containing nucleoside triphosphate hydrolases"/>
    <property type="match status" value="1"/>
</dbReference>
<dbReference type="Gene3D" id="1.20.272.10">
    <property type="match status" value="1"/>
</dbReference>
<dbReference type="Gene3D" id="1.10.3710.10">
    <property type="entry name" value="DNA polymerase III clamp loader subunits, C-terminal domain"/>
    <property type="match status" value="1"/>
</dbReference>
<dbReference type="InterPro" id="IPR008921">
    <property type="entry name" value="DNA_pol3_clamp-load_cplx_C"/>
</dbReference>
<evidence type="ECO:0000256" key="5">
    <source>
        <dbReference type="ARBA" id="ARBA00022741"/>
    </source>
</evidence>
<dbReference type="InterPro" id="IPR027417">
    <property type="entry name" value="P-loop_NTPase"/>
</dbReference>
<keyword evidence="6" id="KW-0067">ATP-binding</keyword>
<dbReference type="Pfam" id="PF00004">
    <property type="entry name" value="AAA"/>
    <property type="match status" value="1"/>
</dbReference>
<evidence type="ECO:0000256" key="1">
    <source>
        <dbReference type="ARBA" id="ARBA00002393"/>
    </source>
</evidence>
<dbReference type="CDD" id="cd00009">
    <property type="entry name" value="AAA"/>
    <property type="match status" value="1"/>
</dbReference>
<keyword evidence="5" id="KW-0547">Nucleotide-binding</keyword>
<dbReference type="GO" id="GO:0005524">
    <property type="term" value="F:ATP binding"/>
    <property type="evidence" value="ECO:0007669"/>
    <property type="project" value="UniProtKB-KW"/>
</dbReference>
<dbReference type="Pfam" id="PF16193">
    <property type="entry name" value="AAA_assoc_2"/>
    <property type="match status" value="1"/>
</dbReference>
<dbReference type="FunFam" id="1.10.3710.10:FF:000003">
    <property type="entry name" value="ATPase, AAA family protein"/>
    <property type="match status" value="1"/>
</dbReference>
<reference evidence="8 9" key="1">
    <citation type="submission" date="2016-10" db="EMBL/GenBank/DDBJ databases">
        <authorList>
            <person name="de Groot N.N."/>
        </authorList>
    </citation>
    <scope>NUCLEOTIDE SEQUENCE [LARGE SCALE GENOMIC DNA]</scope>
    <source>
        <strain evidence="8 9">ATCC 51327</strain>
    </source>
</reference>
<dbReference type="STRING" id="29563.SAMN02983006_00683"/>
<dbReference type="EMBL" id="FOTI01000005">
    <property type="protein sequence ID" value="SFL26986.1"/>
    <property type="molecule type" value="Genomic_DNA"/>
</dbReference>
<dbReference type="CDD" id="cd18139">
    <property type="entry name" value="HLD_clamp_RarA"/>
    <property type="match status" value="1"/>
</dbReference>
<dbReference type="InterPro" id="IPR021886">
    <property type="entry name" value="MgsA_C"/>
</dbReference>
<dbReference type="Gene3D" id="1.10.8.60">
    <property type="match status" value="1"/>
</dbReference>
<dbReference type="GO" id="GO:0000731">
    <property type="term" value="P:DNA synthesis involved in DNA repair"/>
    <property type="evidence" value="ECO:0007669"/>
    <property type="project" value="TreeGrafter"/>
</dbReference>
<evidence type="ECO:0000313" key="9">
    <source>
        <dbReference type="Proteomes" id="UP000199006"/>
    </source>
</evidence>
<dbReference type="GO" id="GO:0003677">
    <property type="term" value="F:DNA binding"/>
    <property type="evidence" value="ECO:0007669"/>
    <property type="project" value="InterPro"/>
</dbReference>